<keyword evidence="12" id="KW-1185">Reference proteome</keyword>
<sequence>MLDIEMRGITKSFPGVQANKNVTFSVKKGEIHALMGENGAGKSVLMSILSGLYTPDEGSIFLDGTEVHFSSPLDAIRAGIGMVFQEFQMFPSMTVAENVVFRKEPTTGGLINRAEAVEIVESYAQRFGLDVDPRMRVADAPVGLLQRAEIIKVLYRGAKVLILDEPTAVLTPQETDQLFDVLRQLKEQGQTIILITHKLREVMEISDRVTVLRDGQVVARMNTAEATPESVTHAMTGRDVDLTQAPSQLAPGRTVLEVKNLCVQDSQKQTKVRNLSLEVREGEILGIAGVAGNGQTELASAIAGLIPITSGSVSISGSDVTSATVRKRREKGLSYIPEDRQGVGAAPEASAEENLAMGHHRSKELTKRKGIIDRPARASFARRLIEKFSVKIANENIAVGTLSGGNLQKILIARELEYNSPLLVAEQPTRGVDIGAIEFIHSTLTHYRDAGGGILLISAELSEILSLSTRVAVMYEGEIVAEMPVSEATESKLGLLMAGGALGHED</sequence>
<evidence type="ECO:0000256" key="4">
    <source>
        <dbReference type="ARBA" id="ARBA00022737"/>
    </source>
</evidence>
<evidence type="ECO:0000256" key="3">
    <source>
        <dbReference type="ARBA" id="ARBA00022475"/>
    </source>
</evidence>
<dbReference type="InterPro" id="IPR050107">
    <property type="entry name" value="ABC_carbohydrate_import_ATPase"/>
</dbReference>
<evidence type="ECO:0000313" key="13">
    <source>
        <dbReference type="Proteomes" id="UP001288320"/>
    </source>
</evidence>
<evidence type="ECO:0000313" key="11">
    <source>
        <dbReference type="EMBL" id="MDY5146367.1"/>
    </source>
</evidence>
<keyword evidence="3" id="KW-1003">Cell membrane</keyword>
<proteinExistence type="predicted"/>
<dbReference type="EMBL" id="JAWNFY010000011">
    <property type="protein sequence ID" value="MDY5146367.1"/>
    <property type="molecule type" value="Genomic_DNA"/>
</dbReference>
<dbReference type="PROSITE" id="PS00211">
    <property type="entry name" value="ABC_TRANSPORTER_1"/>
    <property type="match status" value="1"/>
</dbReference>
<dbReference type="Proteomes" id="UP001288320">
    <property type="component" value="Unassembled WGS sequence"/>
</dbReference>
<evidence type="ECO:0000256" key="5">
    <source>
        <dbReference type="ARBA" id="ARBA00022741"/>
    </source>
</evidence>
<evidence type="ECO:0000256" key="2">
    <source>
        <dbReference type="ARBA" id="ARBA00022448"/>
    </source>
</evidence>
<keyword evidence="5" id="KW-0547">Nucleotide-binding</keyword>
<comment type="caution">
    <text evidence="10">The sequence shown here is derived from an EMBL/GenBank/DDBJ whole genome shotgun (WGS) entry which is preliminary data.</text>
</comment>
<keyword evidence="6 10" id="KW-0067">ATP-binding</keyword>
<feature type="domain" description="ABC transporter" evidence="9">
    <location>
        <begin position="4"/>
        <end position="239"/>
    </location>
</feature>
<dbReference type="InterPro" id="IPR027417">
    <property type="entry name" value="P-loop_NTPase"/>
</dbReference>
<dbReference type="Pfam" id="PF00005">
    <property type="entry name" value="ABC_tran"/>
    <property type="match status" value="2"/>
</dbReference>
<dbReference type="RefSeq" id="WP_087069804.1">
    <property type="nucleotide sequence ID" value="NZ_CAUPFC010000011.1"/>
</dbReference>
<organism evidence="10 13">
    <name type="scientific">Actinotignum timonense</name>
    <dbReference type="NCBI Taxonomy" id="1870995"/>
    <lineage>
        <taxon>Bacteria</taxon>
        <taxon>Bacillati</taxon>
        <taxon>Actinomycetota</taxon>
        <taxon>Actinomycetes</taxon>
        <taxon>Actinomycetales</taxon>
        <taxon>Actinomycetaceae</taxon>
        <taxon>Actinotignum</taxon>
    </lineage>
</organism>
<evidence type="ECO:0000313" key="10">
    <source>
        <dbReference type="EMBL" id="MDY5140714.1"/>
    </source>
</evidence>
<evidence type="ECO:0000256" key="6">
    <source>
        <dbReference type="ARBA" id="ARBA00022840"/>
    </source>
</evidence>
<comment type="subcellular location">
    <subcellularLocation>
        <location evidence="1">Cell membrane</location>
        <topology evidence="1">Peripheral membrane protein</topology>
    </subcellularLocation>
</comment>
<gene>
    <name evidence="10" type="ORF">R6G74_05225</name>
    <name evidence="11" type="ORF">R6P33_04930</name>
</gene>
<dbReference type="CDD" id="cd03216">
    <property type="entry name" value="ABC_Carb_Monos_I"/>
    <property type="match status" value="1"/>
</dbReference>
<dbReference type="CDD" id="cd03215">
    <property type="entry name" value="ABC_Carb_Monos_II"/>
    <property type="match status" value="1"/>
</dbReference>
<dbReference type="Proteomes" id="UP001284901">
    <property type="component" value="Unassembled WGS sequence"/>
</dbReference>
<evidence type="ECO:0000256" key="1">
    <source>
        <dbReference type="ARBA" id="ARBA00004202"/>
    </source>
</evidence>
<protein>
    <submittedName>
        <fullName evidence="10">ABC transporter ATP-binding protein</fullName>
    </submittedName>
</protein>
<name>A0AAW9HFY6_9ACTO</name>
<dbReference type="GO" id="GO:0016887">
    <property type="term" value="F:ATP hydrolysis activity"/>
    <property type="evidence" value="ECO:0007669"/>
    <property type="project" value="InterPro"/>
</dbReference>
<dbReference type="SMART" id="SM00382">
    <property type="entry name" value="AAA"/>
    <property type="match status" value="2"/>
</dbReference>
<dbReference type="GO" id="GO:0005524">
    <property type="term" value="F:ATP binding"/>
    <property type="evidence" value="ECO:0007669"/>
    <property type="project" value="UniProtKB-KW"/>
</dbReference>
<evidence type="ECO:0000259" key="9">
    <source>
        <dbReference type="PROSITE" id="PS50893"/>
    </source>
</evidence>
<keyword evidence="4" id="KW-0677">Repeat</keyword>
<dbReference type="GO" id="GO:0005886">
    <property type="term" value="C:plasma membrane"/>
    <property type="evidence" value="ECO:0007669"/>
    <property type="project" value="UniProtKB-SubCell"/>
</dbReference>
<reference evidence="10 12" key="1">
    <citation type="submission" date="2023-10" db="EMBL/GenBank/DDBJ databases">
        <title>Whole Genome based description of the genera Actinobaculum and Actinotignum reveals a complex phylogenetic relationship within the species included in the genus Actinotignum.</title>
        <authorList>
            <person name="Jensen C.S."/>
            <person name="Dargis R."/>
            <person name="Kemp M."/>
            <person name="Christensen J.J."/>
        </authorList>
    </citation>
    <scope>NUCLEOTIDE SEQUENCE</scope>
    <source>
        <strain evidence="11 12">SLA_B089</strain>
        <strain evidence="10">SLA_B245</strain>
    </source>
</reference>
<dbReference type="InterPro" id="IPR003593">
    <property type="entry name" value="AAA+_ATPase"/>
</dbReference>
<dbReference type="GeneID" id="92813719"/>
<dbReference type="SUPFAM" id="SSF52540">
    <property type="entry name" value="P-loop containing nucleoside triphosphate hydrolases"/>
    <property type="match status" value="2"/>
</dbReference>
<keyword evidence="2" id="KW-0813">Transport</keyword>
<dbReference type="InterPro" id="IPR003439">
    <property type="entry name" value="ABC_transporter-like_ATP-bd"/>
</dbReference>
<dbReference type="EMBL" id="JAWNFV010000009">
    <property type="protein sequence ID" value="MDY5140714.1"/>
    <property type="molecule type" value="Genomic_DNA"/>
</dbReference>
<evidence type="ECO:0000256" key="7">
    <source>
        <dbReference type="ARBA" id="ARBA00022967"/>
    </source>
</evidence>
<accession>A0AAW9HFY6</accession>
<keyword evidence="8" id="KW-0472">Membrane</keyword>
<evidence type="ECO:0000256" key="8">
    <source>
        <dbReference type="ARBA" id="ARBA00023136"/>
    </source>
</evidence>
<dbReference type="FunFam" id="3.40.50.300:FF:000127">
    <property type="entry name" value="Ribose import ATP-binding protein RbsA"/>
    <property type="match status" value="1"/>
</dbReference>
<dbReference type="PROSITE" id="PS50893">
    <property type="entry name" value="ABC_TRANSPORTER_2"/>
    <property type="match status" value="2"/>
</dbReference>
<dbReference type="PANTHER" id="PTHR43790">
    <property type="entry name" value="CARBOHYDRATE TRANSPORT ATP-BINDING PROTEIN MG119-RELATED"/>
    <property type="match status" value="1"/>
</dbReference>
<keyword evidence="7" id="KW-1278">Translocase</keyword>
<dbReference type="PANTHER" id="PTHR43790:SF4">
    <property type="entry name" value="GUANOSINE IMPORT ATP-BINDING PROTEIN NUPO"/>
    <property type="match status" value="1"/>
</dbReference>
<feature type="domain" description="ABC transporter" evidence="9">
    <location>
        <begin position="256"/>
        <end position="501"/>
    </location>
</feature>
<evidence type="ECO:0000313" key="12">
    <source>
        <dbReference type="Proteomes" id="UP001284901"/>
    </source>
</evidence>
<dbReference type="InterPro" id="IPR017871">
    <property type="entry name" value="ABC_transporter-like_CS"/>
</dbReference>
<dbReference type="AlphaFoldDB" id="A0AAW9HFY6"/>
<dbReference type="Gene3D" id="3.40.50.300">
    <property type="entry name" value="P-loop containing nucleotide triphosphate hydrolases"/>
    <property type="match status" value="2"/>
</dbReference>